<accession>W4FRN1</accession>
<sequence length="189" mass="20860">MLMCLGSVKFVQVAGGYGGSKPGLFAASTSPPGRRRRRELDGGDAASPPTGRTVPSHGGDLDRVDGLSRQLLSTRVIFRVVVAGARDASSVAVSVHPGGVPSRQNQRLARWLAYARPQVRNIPRVRGGPAACARQHVEWRCLRRQSVLQPVYTERNVRVMDPKVVLLPSWRCFWRLNVEMVWVKKQVGD</sequence>
<dbReference type="GeneID" id="20816936"/>
<reference evidence="2" key="1">
    <citation type="submission" date="2013-12" db="EMBL/GenBank/DDBJ databases">
        <title>The Genome Sequence of Aphanomyces astaci APO3.</title>
        <authorList>
            <consortium name="The Broad Institute Genomics Platform"/>
            <person name="Russ C."/>
            <person name="Tyler B."/>
            <person name="van West P."/>
            <person name="Dieguez-Uribeondo J."/>
            <person name="Young S.K."/>
            <person name="Zeng Q."/>
            <person name="Gargeya S."/>
            <person name="Fitzgerald M."/>
            <person name="Abouelleil A."/>
            <person name="Alvarado L."/>
            <person name="Chapman S.B."/>
            <person name="Gainer-Dewar J."/>
            <person name="Goldberg J."/>
            <person name="Griggs A."/>
            <person name="Gujja S."/>
            <person name="Hansen M."/>
            <person name="Howarth C."/>
            <person name="Imamovic A."/>
            <person name="Ireland A."/>
            <person name="Larimer J."/>
            <person name="McCowan C."/>
            <person name="Murphy C."/>
            <person name="Pearson M."/>
            <person name="Poon T.W."/>
            <person name="Priest M."/>
            <person name="Roberts A."/>
            <person name="Saif S."/>
            <person name="Shea T."/>
            <person name="Sykes S."/>
            <person name="Wortman J."/>
            <person name="Nusbaum C."/>
            <person name="Birren B."/>
        </authorList>
    </citation>
    <scope>NUCLEOTIDE SEQUENCE [LARGE SCALE GENOMIC DNA]</scope>
    <source>
        <strain evidence="2">APO3</strain>
    </source>
</reference>
<dbReference type="RefSeq" id="XP_009841175.1">
    <property type="nucleotide sequence ID" value="XM_009842873.1"/>
</dbReference>
<name>W4FRN1_APHAT</name>
<evidence type="ECO:0000256" key="1">
    <source>
        <dbReference type="SAM" id="MobiDB-lite"/>
    </source>
</evidence>
<dbReference type="AlphaFoldDB" id="W4FRN1"/>
<evidence type="ECO:0000313" key="2">
    <source>
        <dbReference type="EMBL" id="ETV69318.1"/>
    </source>
</evidence>
<gene>
    <name evidence="2" type="ORF">H257_14940</name>
</gene>
<proteinExistence type="predicted"/>
<protein>
    <submittedName>
        <fullName evidence="2">Uncharacterized protein</fullName>
    </submittedName>
</protein>
<organism evidence="2">
    <name type="scientific">Aphanomyces astaci</name>
    <name type="common">Crayfish plague agent</name>
    <dbReference type="NCBI Taxonomy" id="112090"/>
    <lineage>
        <taxon>Eukaryota</taxon>
        <taxon>Sar</taxon>
        <taxon>Stramenopiles</taxon>
        <taxon>Oomycota</taxon>
        <taxon>Saprolegniomycetes</taxon>
        <taxon>Saprolegniales</taxon>
        <taxon>Verrucalvaceae</taxon>
        <taxon>Aphanomyces</taxon>
    </lineage>
</organism>
<dbReference type="EMBL" id="KI913177">
    <property type="protein sequence ID" value="ETV69318.1"/>
    <property type="molecule type" value="Genomic_DNA"/>
</dbReference>
<feature type="region of interest" description="Disordered" evidence="1">
    <location>
        <begin position="21"/>
        <end position="62"/>
    </location>
</feature>
<dbReference type="VEuPathDB" id="FungiDB:H257_14940"/>